<feature type="compositionally biased region" description="Basic and acidic residues" evidence="1">
    <location>
        <begin position="24"/>
        <end position="44"/>
    </location>
</feature>
<feature type="region of interest" description="Disordered" evidence="1">
    <location>
        <begin position="1"/>
        <end position="105"/>
    </location>
</feature>
<protein>
    <submittedName>
        <fullName evidence="2">Uncharacterized protein</fullName>
    </submittedName>
</protein>
<evidence type="ECO:0000313" key="2">
    <source>
        <dbReference type="EMBL" id="SEA42220.1"/>
    </source>
</evidence>
<dbReference type="EMBL" id="FNRJ01000003">
    <property type="protein sequence ID" value="SEA42220.1"/>
    <property type="molecule type" value="Genomic_DNA"/>
</dbReference>
<proteinExistence type="predicted"/>
<keyword evidence="3" id="KW-1185">Reference proteome</keyword>
<gene>
    <name evidence="2" type="ORF">SAMN02745729_103149</name>
</gene>
<reference evidence="3" key="1">
    <citation type="submission" date="2016-10" db="EMBL/GenBank/DDBJ databases">
        <authorList>
            <person name="Varghese N."/>
            <person name="Submissions S."/>
        </authorList>
    </citation>
    <scope>NUCLEOTIDE SEQUENCE [LARGE SCALE GENOMIC DNA]</scope>
    <source>
        <strain evidence="3">DSM 11526</strain>
    </source>
</reference>
<sequence>MSRGKKQRKIGAFMTVLERKPKKQERLADPTSKEARRKRALEQRKKQKSVYEKAQGSQNALERDKAAGRKGTRHGGPLAAKIRKLNAAKDKPQDKAVQPDAEQDD</sequence>
<organism evidence="2 3">
    <name type="scientific">Marinobacterium iners DSM 11526</name>
    <dbReference type="NCBI Taxonomy" id="1122198"/>
    <lineage>
        <taxon>Bacteria</taxon>
        <taxon>Pseudomonadati</taxon>
        <taxon>Pseudomonadota</taxon>
        <taxon>Gammaproteobacteria</taxon>
        <taxon>Oceanospirillales</taxon>
        <taxon>Oceanospirillaceae</taxon>
        <taxon>Marinobacterium</taxon>
    </lineage>
</organism>
<evidence type="ECO:0000256" key="1">
    <source>
        <dbReference type="SAM" id="MobiDB-lite"/>
    </source>
</evidence>
<dbReference type="AlphaFoldDB" id="A0A1H4B249"/>
<dbReference type="STRING" id="1122198.SAMN02745729_103149"/>
<dbReference type="OrthoDB" id="6089623at2"/>
<evidence type="ECO:0000313" key="3">
    <source>
        <dbReference type="Proteomes" id="UP000242469"/>
    </source>
</evidence>
<dbReference type="Proteomes" id="UP000242469">
    <property type="component" value="Unassembled WGS sequence"/>
</dbReference>
<name>A0A1H4B249_9GAMM</name>
<dbReference type="RefSeq" id="WP_091824219.1">
    <property type="nucleotide sequence ID" value="NZ_FNRJ01000003.1"/>
</dbReference>
<accession>A0A1H4B249</accession>